<name>A0AAD1ELY7_9MICO</name>
<dbReference type="RefSeq" id="WP_104354205.1">
    <property type="nucleotide sequence ID" value="NZ_CP028130.1"/>
</dbReference>
<dbReference type="EMBL" id="CP028130">
    <property type="protein sequence ID" value="AZZ55019.1"/>
    <property type="molecule type" value="Genomic_DNA"/>
</dbReference>
<dbReference type="SUPFAM" id="SSF46785">
    <property type="entry name" value="Winged helix' DNA-binding domain"/>
    <property type="match status" value="1"/>
</dbReference>
<dbReference type="InterPro" id="IPR011991">
    <property type="entry name" value="ArsR-like_HTH"/>
</dbReference>
<gene>
    <name evidence="2" type="ORF">C7V51_03290</name>
</gene>
<sequence length="110" mass="11953">MGMPADPLGFPGEFERAVDVLGNKVRVAVLLRLRKRGPSTPVRLAEQLGVSRISVRKHLLALEKLGIVDVDVPRSETDVRKRHFSINDAALAAVLDTVQTLAADSGDRES</sequence>
<dbReference type="AlphaFoldDB" id="A0AAD1ELY7"/>
<dbReference type="Gene3D" id="1.10.10.10">
    <property type="entry name" value="Winged helix-like DNA-binding domain superfamily/Winged helix DNA-binding domain"/>
    <property type="match status" value="1"/>
</dbReference>
<dbReference type="Pfam" id="PF12840">
    <property type="entry name" value="HTH_20"/>
    <property type="match status" value="1"/>
</dbReference>
<reference evidence="2 3" key="1">
    <citation type="submission" date="2018-03" db="EMBL/GenBank/DDBJ databases">
        <title>Bacteriophage NCPPB3778 and a type I-E CRISPR drive the evolution of the US Biological Select Agent, Rathayibacter toxicus.</title>
        <authorList>
            <person name="Davis E.W.II."/>
            <person name="Tabima J.F."/>
            <person name="Weisberg A.J."/>
            <person name="Dantas Lopes L."/>
            <person name="Wiseman M.S."/>
            <person name="Wiseman M.S."/>
            <person name="Pupko T."/>
            <person name="Belcher M.S."/>
            <person name="Sechler A.J."/>
            <person name="Tancos M.A."/>
            <person name="Schroeder B.K."/>
            <person name="Murray T.D."/>
            <person name="Luster D.G."/>
            <person name="Schneider W.L."/>
            <person name="Rogers E."/>
            <person name="Andreote F.D."/>
            <person name="Grunwald N.J."/>
            <person name="Putnam M.L."/>
            <person name="Chang J.H."/>
        </authorList>
    </citation>
    <scope>NUCLEOTIDE SEQUENCE [LARGE SCALE GENOMIC DNA]</scope>
    <source>
        <strain evidence="2 3">NCCPB 2253</strain>
    </source>
</reference>
<dbReference type="CDD" id="cd00090">
    <property type="entry name" value="HTH_ARSR"/>
    <property type="match status" value="1"/>
</dbReference>
<dbReference type="GO" id="GO:0003700">
    <property type="term" value="F:DNA-binding transcription factor activity"/>
    <property type="evidence" value="ECO:0007669"/>
    <property type="project" value="InterPro"/>
</dbReference>
<evidence type="ECO:0000259" key="1">
    <source>
        <dbReference type="SMART" id="SM00418"/>
    </source>
</evidence>
<evidence type="ECO:0000313" key="3">
    <source>
        <dbReference type="Proteomes" id="UP000283946"/>
    </source>
</evidence>
<feature type="domain" description="HTH arsR-type" evidence="1">
    <location>
        <begin position="16"/>
        <end position="100"/>
    </location>
</feature>
<dbReference type="InterPro" id="IPR036390">
    <property type="entry name" value="WH_DNA-bd_sf"/>
</dbReference>
<proteinExistence type="predicted"/>
<organism evidence="2 3">
    <name type="scientific">Rathayibacter iranicus</name>
    <dbReference type="NCBI Taxonomy" id="59737"/>
    <lineage>
        <taxon>Bacteria</taxon>
        <taxon>Bacillati</taxon>
        <taxon>Actinomycetota</taxon>
        <taxon>Actinomycetes</taxon>
        <taxon>Micrococcales</taxon>
        <taxon>Microbacteriaceae</taxon>
        <taxon>Rathayibacter</taxon>
    </lineage>
</organism>
<protein>
    <submittedName>
        <fullName evidence="2">ArsR family transcriptional regulator</fullName>
    </submittedName>
</protein>
<dbReference type="InterPro" id="IPR001845">
    <property type="entry name" value="HTH_ArsR_DNA-bd_dom"/>
</dbReference>
<dbReference type="SMART" id="SM00418">
    <property type="entry name" value="HTH_ARSR"/>
    <property type="match status" value="1"/>
</dbReference>
<dbReference type="Proteomes" id="UP000283946">
    <property type="component" value="Chromosome"/>
</dbReference>
<evidence type="ECO:0000313" key="2">
    <source>
        <dbReference type="EMBL" id="AZZ55019.1"/>
    </source>
</evidence>
<dbReference type="KEGG" id="ria:C7V51_03290"/>
<accession>A0AAD1ELY7</accession>
<dbReference type="InterPro" id="IPR036388">
    <property type="entry name" value="WH-like_DNA-bd_sf"/>
</dbReference>